<name>A0A6J4NJS9_9CYAN</name>
<organism evidence="1">
    <name type="scientific">uncultured Microcoleus sp</name>
    <dbReference type="NCBI Taxonomy" id="259945"/>
    <lineage>
        <taxon>Bacteria</taxon>
        <taxon>Bacillati</taxon>
        <taxon>Cyanobacteriota</taxon>
        <taxon>Cyanophyceae</taxon>
        <taxon>Oscillatoriophycideae</taxon>
        <taxon>Oscillatoriales</taxon>
        <taxon>Microcoleaceae</taxon>
        <taxon>Microcoleus</taxon>
        <taxon>environmental samples</taxon>
    </lineage>
</organism>
<evidence type="ECO:0000313" key="1">
    <source>
        <dbReference type="EMBL" id="CAA9389025.1"/>
    </source>
</evidence>
<dbReference type="EMBL" id="CADCTZ010001285">
    <property type="protein sequence ID" value="CAA9389025.1"/>
    <property type="molecule type" value="Genomic_DNA"/>
</dbReference>
<reference evidence="1" key="1">
    <citation type="submission" date="2020-02" db="EMBL/GenBank/DDBJ databases">
        <authorList>
            <person name="Meier V. D."/>
        </authorList>
    </citation>
    <scope>NUCLEOTIDE SEQUENCE</scope>
    <source>
        <strain evidence="1">AVDCRST_MAG84</strain>
    </source>
</reference>
<sequence>MSTASNPLPSFNPTPVALPVSSSARISERAHSLFTQFFLQGRFPTTSTTGQWSGIFERSKLDAWLGSKTEVILYSLVGVEYDRLFLGGFSERFAPQHVR</sequence>
<accession>A0A6J4NJS9</accession>
<proteinExistence type="predicted"/>
<gene>
    <name evidence="1" type="ORF">AVDCRST_MAG84-5498</name>
</gene>
<protein>
    <submittedName>
        <fullName evidence="1">Uncharacterized protein</fullName>
    </submittedName>
</protein>
<dbReference type="AlphaFoldDB" id="A0A6J4NJS9"/>